<dbReference type="AlphaFoldDB" id="A0A4U8YNM0"/>
<evidence type="ECO:0000256" key="2">
    <source>
        <dbReference type="ARBA" id="ARBA00022679"/>
    </source>
</evidence>
<dbReference type="PROSITE" id="PS51687">
    <property type="entry name" value="SAM_MT_RNA_M5U"/>
    <property type="match status" value="1"/>
</dbReference>
<dbReference type="PANTHER" id="PTHR11061:SF30">
    <property type="entry name" value="TRNA (URACIL(54)-C(5))-METHYLTRANSFERASE"/>
    <property type="match status" value="1"/>
</dbReference>
<sequence length="385" mass="42521">MSGVVGSRFEGTIRSLGSKGFGVCDHPGGGVFFVPGTWPGDAGLFEITDCDKRYGHARLVELVRPSPHRLDPACPHHGFEKGLCGGCPWMFVSYEAQLREKERQVRYQLDRAGFSSTSTAIRSVMGSRAVFGYRNRAQFKTDGRTIGYVSPVTRTLVPVSDCPVLDGPTRALFHQLKGELPADAWLPGEGFAWNYLDIDSDTTLDALSLNRRRPFRQGNEAQNRIMKAWLKDRLHAEDRSVAIMELFAGSGNFTEEIAAMGFSQVCVSEVAGNAVLPLAERGLPGVTVVAADLFKPRTWADLAAVMPSPEILVMDPPRAGFSGLPRFLRMFPSIRTIFYISCDLPHFIRDVAQARKKGFSLTDLQPLDLFPHTPHVEVLGVLQKR</sequence>
<dbReference type="PROSITE" id="PS01231">
    <property type="entry name" value="TRMA_2"/>
    <property type="match status" value="1"/>
</dbReference>
<gene>
    <name evidence="6" type="ORF">MSL71_4340</name>
</gene>
<evidence type="ECO:0000256" key="4">
    <source>
        <dbReference type="PROSITE-ProRule" id="PRU01024"/>
    </source>
</evidence>
<dbReference type="InterPro" id="IPR010280">
    <property type="entry name" value="U5_MeTrfase_fam"/>
</dbReference>
<dbReference type="Gene3D" id="2.40.50.1070">
    <property type="match status" value="1"/>
</dbReference>
<dbReference type="GO" id="GO:0008173">
    <property type="term" value="F:RNA methyltransferase activity"/>
    <property type="evidence" value="ECO:0007669"/>
    <property type="project" value="InterPro"/>
</dbReference>
<dbReference type="GO" id="GO:0032259">
    <property type="term" value="P:methylation"/>
    <property type="evidence" value="ECO:0007669"/>
    <property type="project" value="UniProtKB-KW"/>
</dbReference>
<keyword evidence="1 4" id="KW-0489">Methyltransferase</keyword>
<reference evidence="6 7" key="1">
    <citation type="submission" date="2019-03" db="EMBL/GenBank/DDBJ databases">
        <authorList>
            <person name="Nijsse B."/>
        </authorList>
    </citation>
    <scope>NUCLEOTIDE SEQUENCE [LARGE SCALE GENOMIC DNA]</scope>
    <source>
        <strain evidence="6">Desulfoluna butyratoxydans MSL71</strain>
    </source>
</reference>
<dbReference type="Gene3D" id="2.40.50.140">
    <property type="entry name" value="Nucleic acid-binding proteins"/>
    <property type="match status" value="1"/>
</dbReference>
<evidence type="ECO:0000256" key="1">
    <source>
        <dbReference type="ARBA" id="ARBA00022603"/>
    </source>
</evidence>
<feature type="active site" description="Nucleophile" evidence="4">
    <location>
        <position position="342"/>
    </location>
</feature>
<feature type="binding site" evidence="4">
    <location>
        <position position="217"/>
    </location>
    <ligand>
        <name>S-adenosyl-L-methionine</name>
        <dbReference type="ChEBI" id="CHEBI:59789"/>
    </ligand>
</feature>
<dbReference type="PROSITE" id="PS50926">
    <property type="entry name" value="TRAM"/>
    <property type="match status" value="1"/>
</dbReference>
<evidence type="ECO:0000256" key="3">
    <source>
        <dbReference type="ARBA" id="ARBA00022691"/>
    </source>
</evidence>
<feature type="binding site" evidence="4">
    <location>
        <position position="315"/>
    </location>
    <ligand>
        <name>S-adenosyl-L-methionine</name>
        <dbReference type="ChEBI" id="CHEBI:59789"/>
    </ligand>
</feature>
<evidence type="ECO:0000259" key="5">
    <source>
        <dbReference type="PROSITE" id="PS50926"/>
    </source>
</evidence>
<dbReference type="CDD" id="cd02440">
    <property type="entry name" value="AdoMet_MTases"/>
    <property type="match status" value="1"/>
</dbReference>
<dbReference type="InterPro" id="IPR029063">
    <property type="entry name" value="SAM-dependent_MTases_sf"/>
</dbReference>
<dbReference type="Proteomes" id="UP000507962">
    <property type="component" value="Unassembled WGS sequence"/>
</dbReference>
<organism evidence="6 7">
    <name type="scientific">Desulfoluna butyratoxydans</name>
    <dbReference type="NCBI Taxonomy" id="231438"/>
    <lineage>
        <taxon>Bacteria</taxon>
        <taxon>Pseudomonadati</taxon>
        <taxon>Thermodesulfobacteriota</taxon>
        <taxon>Desulfobacteria</taxon>
        <taxon>Desulfobacterales</taxon>
        <taxon>Desulfolunaceae</taxon>
        <taxon>Desulfoluna</taxon>
    </lineage>
</organism>
<dbReference type="SUPFAM" id="SSF50249">
    <property type="entry name" value="Nucleic acid-binding proteins"/>
    <property type="match status" value="1"/>
</dbReference>
<keyword evidence="7" id="KW-1185">Reference proteome</keyword>
<name>A0A4U8YNM0_9BACT</name>
<proteinExistence type="inferred from homology"/>
<accession>A0A4U8YNM0</accession>
<feature type="binding site" evidence="4">
    <location>
        <position position="247"/>
    </location>
    <ligand>
        <name>S-adenosyl-L-methionine</name>
        <dbReference type="ChEBI" id="CHEBI:59789"/>
    </ligand>
</feature>
<keyword evidence="3 4" id="KW-0949">S-adenosyl-L-methionine</keyword>
<dbReference type="InterPro" id="IPR012340">
    <property type="entry name" value="NA-bd_OB-fold"/>
</dbReference>
<protein>
    <submittedName>
        <fullName evidence="6">S-adenosyl-l-methionine-dependent methyltransferase</fullName>
    </submittedName>
</protein>
<dbReference type="GO" id="GO:0006396">
    <property type="term" value="P:RNA processing"/>
    <property type="evidence" value="ECO:0007669"/>
    <property type="project" value="InterPro"/>
</dbReference>
<feature type="binding site" evidence="4">
    <location>
        <position position="269"/>
    </location>
    <ligand>
        <name>S-adenosyl-L-methionine</name>
        <dbReference type="ChEBI" id="CHEBI:59789"/>
    </ligand>
</feature>
<dbReference type="SUPFAM" id="SSF53335">
    <property type="entry name" value="S-adenosyl-L-methionine-dependent methyltransferases"/>
    <property type="match status" value="1"/>
</dbReference>
<dbReference type="EMBL" id="CAADHO010000001">
    <property type="protein sequence ID" value="VFQ42813.1"/>
    <property type="molecule type" value="Genomic_DNA"/>
</dbReference>
<dbReference type="PANTHER" id="PTHR11061">
    <property type="entry name" value="RNA M5U METHYLTRANSFERASE"/>
    <property type="match status" value="1"/>
</dbReference>
<dbReference type="RefSeq" id="WP_180137022.1">
    <property type="nucleotide sequence ID" value="NZ_CAADHO010000001.1"/>
</dbReference>
<evidence type="ECO:0000313" key="6">
    <source>
        <dbReference type="EMBL" id="VFQ42813.1"/>
    </source>
</evidence>
<keyword evidence="2 4" id="KW-0808">Transferase</keyword>
<dbReference type="InterPro" id="IPR030391">
    <property type="entry name" value="MeTrfase_TrmA_CS"/>
</dbReference>
<evidence type="ECO:0000313" key="7">
    <source>
        <dbReference type="Proteomes" id="UP000507962"/>
    </source>
</evidence>
<feature type="domain" description="TRAM" evidence="5">
    <location>
        <begin position="2"/>
        <end position="61"/>
    </location>
</feature>
<dbReference type="Gene3D" id="3.40.50.150">
    <property type="entry name" value="Vaccinia Virus protein VP39"/>
    <property type="match status" value="2"/>
</dbReference>
<dbReference type="InterPro" id="IPR002792">
    <property type="entry name" value="TRAM_dom"/>
</dbReference>
<comment type="similarity">
    <text evidence="4">Belongs to the class I-like SAM-binding methyltransferase superfamily. RNA M5U methyltransferase family.</text>
</comment>